<dbReference type="SUPFAM" id="SSF46785">
    <property type="entry name" value="Winged helix' DNA-binding domain"/>
    <property type="match status" value="1"/>
</dbReference>
<evidence type="ECO:0000256" key="9">
    <source>
        <dbReference type="ARBA" id="ARBA00023159"/>
    </source>
</evidence>
<keyword evidence="7" id="KW-0805">Transcription regulation</keyword>
<keyword evidence="9" id="KW-0010">Activator</keyword>
<dbReference type="PROSITE" id="PS50944">
    <property type="entry name" value="HTH_DTXR"/>
    <property type="match status" value="1"/>
</dbReference>
<comment type="similarity">
    <text evidence="2">Belongs to the DtxR/MntR family.</text>
</comment>
<evidence type="ECO:0000259" key="15">
    <source>
        <dbReference type="PROSITE" id="PS50944"/>
    </source>
</evidence>
<evidence type="ECO:0000256" key="7">
    <source>
        <dbReference type="ARBA" id="ARBA00023015"/>
    </source>
</evidence>
<evidence type="ECO:0000256" key="13">
    <source>
        <dbReference type="ARBA" id="ARBA00032593"/>
    </source>
</evidence>
<keyword evidence="6" id="KW-0678">Repressor</keyword>
<dbReference type="SUPFAM" id="SSF47979">
    <property type="entry name" value="Iron-dependent repressor protein, dimerization domain"/>
    <property type="match status" value="1"/>
</dbReference>
<evidence type="ECO:0000256" key="10">
    <source>
        <dbReference type="ARBA" id="ARBA00023163"/>
    </source>
</evidence>
<protein>
    <recommendedName>
        <fullName evidence="4">Transcriptional regulator MntR</fullName>
    </recommendedName>
    <alternativeName>
        <fullName evidence="13">Manganese transport regulator</fullName>
    </alternativeName>
</protein>
<comment type="subunit">
    <text evidence="3">Homodimer.</text>
</comment>
<dbReference type="Proteomes" id="UP000248863">
    <property type="component" value="Unassembled WGS sequence"/>
</dbReference>
<dbReference type="SMART" id="SM00529">
    <property type="entry name" value="HTH_DTXR"/>
    <property type="match status" value="1"/>
</dbReference>
<dbReference type="InterPro" id="IPR022689">
    <property type="entry name" value="Iron_dep_repressor"/>
</dbReference>
<evidence type="ECO:0000313" key="17">
    <source>
        <dbReference type="Proteomes" id="UP000248863"/>
    </source>
</evidence>
<evidence type="ECO:0000256" key="6">
    <source>
        <dbReference type="ARBA" id="ARBA00022491"/>
    </source>
</evidence>
<dbReference type="EMBL" id="NPEU01000667">
    <property type="protein sequence ID" value="RAI29695.1"/>
    <property type="molecule type" value="Genomic_DNA"/>
</dbReference>
<evidence type="ECO:0000256" key="1">
    <source>
        <dbReference type="ARBA" id="ARBA00004496"/>
    </source>
</evidence>
<dbReference type="RefSeq" id="WP_111360434.1">
    <property type="nucleotide sequence ID" value="NZ_NHSK01000310.1"/>
</dbReference>
<dbReference type="InterPro" id="IPR022687">
    <property type="entry name" value="HTH_DTXR"/>
</dbReference>
<keyword evidence="10" id="KW-0804">Transcription</keyword>
<dbReference type="InterPro" id="IPR036390">
    <property type="entry name" value="WH_DNA-bd_sf"/>
</dbReference>
<keyword evidence="8" id="KW-0238">DNA-binding</keyword>
<evidence type="ECO:0000256" key="5">
    <source>
        <dbReference type="ARBA" id="ARBA00022490"/>
    </source>
</evidence>
<dbReference type="Gene3D" id="1.10.10.10">
    <property type="entry name" value="Winged helix-like DNA-binding domain superfamily/Winged helix DNA-binding domain"/>
    <property type="match status" value="1"/>
</dbReference>
<evidence type="ECO:0000256" key="14">
    <source>
        <dbReference type="SAM" id="MobiDB-lite"/>
    </source>
</evidence>
<evidence type="ECO:0000256" key="3">
    <source>
        <dbReference type="ARBA" id="ARBA00011738"/>
    </source>
</evidence>
<reference evidence="16 17" key="1">
    <citation type="submission" date="2017-07" db="EMBL/GenBank/DDBJ databases">
        <title>Draft Genome Sequences of Select Purple Nonsulfur Bacteria.</title>
        <authorList>
            <person name="Lasarre B."/>
            <person name="Mckinlay J.B."/>
        </authorList>
    </citation>
    <scope>NUCLEOTIDE SEQUENCE [LARGE SCALE GENOMIC DNA]</scope>
    <source>
        <strain evidence="16 17">DSM 11907</strain>
    </source>
</reference>
<dbReference type="NCBIfam" id="NF008273">
    <property type="entry name" value="PRK11050.1"/>
    <property type="match status" value="1"/>
</dbReference>
<comment type="caution">
    <text evidence="16">The sequence shown here is derived from an EMBL/GenBank/DDBJ whole genome shotgun (WGS) entry which is preliminary data.</text>
</comment>
<accession>A0A327JVT1</accession>
<dbReference type="AlphaFoldDB" id="A0A327JVT1"/>
<keyword evidence="11" id="KW-0464">Manganese</keyword>
<proteinExistence type="inferred from homology"/>
<evidence type="ECO:0000256" key="11">
    <source>
        <dbReference type="ARBA" id="ARBA00023211"/>
    </source>
</evidence>
<dbReference type="InterPro" id="IPR050536">
    <property type="entry name" value="DtxR_MntR_Metal-Reg"/>
</dbReference>
<keyword evidence="5" id="KW-0963">Cytoplasm</keyword>
<dbReference type="GO" id="GO:0046983">
    <property type="term" value="F:protein dimerization activity"/>
    <property type="evidence" value="ECO:0007669"/>
    <property type="project" value="InterPro"/>
</dbReference>
<name>A0A327JVT1_9BRAD</name>
<dbReference type="PANTHER" id="PTHR33238">
    <property type="entry name" value="IRON (METAL) DEPENDENT REPRESSOR, DTXR FAMILY"/>
    <property type="match status" value="1"/>
</dbReference>
<dbReference type="GO" id="GO:0046914">
    <property type="term" value="F:transition metal ion binding"/>
    <property type="evidence" value="ECO:0007669"/>
    <property type="project" value="InterPro"/>
</dbReference>
<feature type="compositionally biased region" description="Low complexity" evidence="14">
    <location>
        <begin position="45"/>
        <end position="59"/>
    </location>
</feature>
<gene>
    <name evidence="16" type="ORF">CH338_28385</name>
</gene>
<dbReference type="PANTHER" id="PTHR33238:SF11">
    <property type="entry name" value="TRANSCRIPTIONAL REGULATOR MNTR"/>
    <property type="match status" value="1"/>
</dbReference>
<comment type="function">
    <text evidence="12">In the presence of manganese, represses expression of mntH and mntS. Up-regulates expression of mntP.</text>
</comment>
<evidence type="ECO:0000313" key="16">
    <source>
        <dbReference type="EMBL" id="RAI29695.1"/>
    </source>
</evidence>
<sequence length="193" mass="20450">MTTRRRLSPERPTGPATPARPAGRGTASGARTAEKSPTGTRPTEARPAAAGSPDAAAEGFRQARDARRAELAEDYVELIAELIGSAGEARQVDIAARLGVAQPTVAKMLKRLAEEGLVQQRPYRGVFLTTVGEAMAERARTRHHVVETFLCALGVSAATARRDSEGIEHHVSDETLAAMARFTARAGKARGKG</sequence>
<comment type="subcellular location">
    <subcellularLocation>
        <location evidence="1">Cytoplasm</location>
    </subcellularLocation>
</comment>
<dbReference type="OrthoDB" id="9791355at2"/>
<dbReference type="GO" id="GO:0005737">
    <property type="term" value="C:cytoplasm"/>
    <property type="evidence" value="ECO:0007669"/>
    <property type="project" value="UniProtKB-SubCell"/>
</dbReference>
<dbReference type="InterPro" id="IPR036421">
    <property type="entry name" value="Fe_dep_repressor_sf"/>
</dbReference>
<dbReference type="GO" id="GO:0003700">
    <property type="term" value="F:DNA-binding transcription factor activity"/>
    <property type="evidence" value="ECO:0007669"/>
    <property type="project" value="InterPro"/>
</dbReference>
<keyword evidence="17" id="KW-1185">Reference proteome</keyword>
<dbReference type="InterPro" id="IPR001367">
    <property type="entry name" value="Fe_dep_repressor"/>
</dbReference>
<dbReference type="InterPro" id="IPR036388">
    <property type="entry name" value="WH-like_DNA-bd_sf"/>
</dbReference>
<evidence type="ECO:0000256" key="4">
    <source>
        <dbReference type="ARBA" id="ARBA00022386"/>
    </source>
</evidence>
<dbReference type="Pfam" id="PF02742">
    <property type="entry name" value="Fe_dep_repr_C"/>
    <property type="match status" value="1"/>
</dbReference>
<feature type="domain" description="HTH dtxR-type" evidence="15">
    <location>
        <begin position="68"/>
        <end position="129"/>
    </location>
</feature>
<feature type="region of interest" description="Disordered" evidence="14">
    <location>
        <begin position="1"/>
        <end position="62"/>
    </location>
</feature>
<organism evidence="16 17">
    <name type="scientific">Rhodoplanes elegans</name>
    <dbReference type="NCBI Taxonomy" id="29408"/>
    <lineage>
        <taxon>Bacteria</taxon>
        <taxon>Pseudomonadati</taxon>
        <taxon>Pseudomonadota</taxon>
        <taxon>Alphaproteobacteria</taxon>
        <taxon>Hyphomicrobiales</taxon>
        <taxon>Nitrobacteraceae</taxon>
        <taxon>Rhodoplanes</taxon>
    </lineage>
</organism>
<evidence type="ECO:0000256" key="2">
    <source>
        <dbReference type="ARBA" id="ARBA00007871"/>
    </source>
</evidence>
<evidence type="ECO:0000256" key="8">
    <source>
        <dbReference type="ARBA" id="ARBA00023125"/>
    </source>
</evidence>
<dbReference type="Gene3D" id="1.10.60.10">
    <property type="entry name" value="Iron dependent repressor, metal binding and dimerisation domain"/>
    <property type="match status" value="1"/>
</dbReference>
<feature type="compositionally biased region" description="Low complexity" evidence="14">
    <location>
        <begin position="11"/>
        <end position="31"/>
    </location>
</feature>
<evidence type="ECO:0000256" key="12">
    <source>
        <dbReference type="ARBA" id="ARBA00025185"/>
    </source>
</evidence>
<dbReference type="Pfam" id="PF01325">
    <property type="entry name" value="Fe_dep_repress"/>
    <property type="match status" value="1"/>
</dbReference>
<dbReference type="GO" id="GO:0003677">
    <property type="term" value="F:DNA binding"/>
    <property type="evidence" value="ECO:0007669"/>
    <property type="project" value="UniProtKB-KW"/>
</dbReference>